<dbReference type="EMBL" id="CP034346">
    <property type="protein sequence ID" value="AZS17336.1"/>
    <property type="molecule type" value="Genomic_DNA"/>
</dbReference>
<accession>A0A3S9V455</accession>
<dbReference type="GO" id="GO:0016747">
    <property type="term" value="F:acyltransferase activity, transferring groups other than amino-acyl groups"/>
    <property type="evidence" value="ECO:0007669"/>
    <property type="project" value="InterPro"/>
</dbReference>
<reference evidence="5" key="1">
    <citation type="submission" date="2018-12" db="EMBL/GenBank/DDBJ databases">
        <title>Complete genome sequence of Paenibacillus sp. MBLB1234.</title>
        <authorList>
            <person name="Nam Y.-D."/>
            <person name="Kang J."/>
            <person name="Chung W.-H."/>
            <person name="Park Y.S."/>
        </authorList>
    </citation>
    <scope>NUCLEOTIDE SEQUENCE [LARGE SCALE GENOMIC DNA]</scope>
    <source>
        <strain evidence="5">MBLB1234</strain>
    </source>
</reference>
<dbReference type="KEGG" id="plut:EI981_24825"/>
<dbReference type="PANTHER" id="PTHR43800">
    <property type="entry name" value="PEPTIDYL-LYSINE N-ACETYLTRANSFERASE YJAB"/>
    <property type="match status" value="1"/>
</dbReference>
<keyword evidence="5" id="KW-1185">Reference proteome</keyword>
<keyword evidence="2" id="KW-0012">Acyltransferase</keyword>
<organism evidence="4 5">
    <name type="scientific">Paenibacillus lutimineralis</name>
    <dbReference type="NCBI Taxonomy" id="2707005"/>
    <lineage>
        <taxon>Bacteria</taxon>
        <taxon>Bacillati</taxon>
        <taxon>Bacillota</taxon>
        <taxon>Bacilli</taxon>
        <taxon>Bacillales</taxon>
        <taxon>Paenibacillaceae</taxon>
        <taxon>Paenibacillus</taxon>
    </lineage>
</organism>
<evidence type="ECO:0000256" key="2">
    <source>
        <dbReference type="ARBA" id="ARBA00023315"/>
    </source>
</evidence>
<protein>
    <submittedName>
        <fullName evidence="4">GNAT family N-acetyltransferase</fullName>
    </submittedName>
</protein>
<dbReference type="CDD" id="cd04301">
    <property type="entry name" value="NAT_SF"/>
    <property type="match status" value="1"/>
</dbReference>
<dbReference type="Gene3D" id="3.40.630.30">
    <property type="match status" value="1"/>
</dbReference>
<evidence type="ECO:0000259" key="3">
    <source>
        <dbReference type="PROSITE" id="PS51186"/>
    </source>
</evidence>
<dbReference type="AlphaFoldDB" id="A0A3S9V455"/>
<dbReference type="Proteomes" id="UP000270678">
    <property type="component" value="Chromosome"/>
</dbReference>
<dbReference type="RefSeq" id="WP_127002807.1">
    <property type="nucleotide sequence ID" value="NZ_CP034346.1"/>
</dbReference>
<gene>
    <name evidence="4" type="ORF">EI981_24825</name>
</gene>
<feature type="domain" description="N-acetyltransferase" evidence="3">
    <location>
        <begin position="1"/>
        <end position="140"/>
    </location>
</feature>
<keyword evidence="1 4" id="KW-0808">Transferase</keyword>
<dbReference type="InterPro" id="IPR016181">
    <property type="entry name" value="Acyl_CoA_acyltransferase"/>
</dbReference>
<evidence type="ECO:0000313" key="5">
    <source>
        <dbReference type="Proteomes" id="UP000270678"/>
    </source>
</evidence>
<dbReference type="PANTHER" id="PTHR43800:SF1">
    <property type="entry name" value="PEPTIDYL-LYSINE N-ACETYLTRANSFERASE YJAB"/>
    <property type="match status" value="1"/>
</dbReference>
<proteinExistence type="predicted"/>
<dbReference type="OrthoDB" id="9789605at2"/>
<dbReference type="Pfam" id="PF13673">
    <property type="entry name" value="Acetyltransf_10"/>
    <property type="match status" value="1"/>
</dbReference>
<dbReference type="InterPro" id="IPR000182">
    <property type="entry name" value="GNAT_dom"/>
</dbReference>
<name>A0A3S9V455_9BACL</name>
<sequence length="144" mass="16689">MHNRKASEKDYGLILDLWERSVIVTHHFLAVDDRLKLKEEIPLYFPHLDVRLWYIEDRFIGFSGVHESHLEMLFLDPDLTGKGLGKQIIRSLIDDYGVTSVDVNKDNENASWFYLKSGFTVVGEKPTDGEGRPYPILNLKLKSR</sequence>
<dbReference type="SUPFAM" id="SSF55729">
    <property type="entry name" value="Acyl-CoA N-acyltransferases (Nat)"/>
    <property type="match status" value="1"/>
</dbReference>
<dbReference type="PROSITE" id="PS51186">
    <property type="entry name" value="GNAT"/>
    <property type="match status" value="1"/>
</dbReference>
<evidence type="ECO:0000256" key="1">
    <source>
        <dbReference type="ARBA" id="ARBA00022679"/>
    </source>
</evidence>
<evidence type="ECO:0000313" key="4">
    <source>
        <dbReference type="EMBL" id="AZS17336.1"/>
    </source>
</evidence>